<reference evidence="2" key="1">
    <citation type="submission" date="2020-12" db="EMBL/GenBank/DDBJ databases">
        <title>Oil enriched cultivation method for isolating marine PHA-producing bacteria.</title>
        <authorList>
            <person name="Zheng W."/>
            <person name="Yu S."/>
            <person name="Huang Y."/>
        </authorList>
    </citation>
    <scope>NUCLEOTIDE SEQUENCE</scope>
    <source>
        <strain evidence="2">SY-2-3</strain>
    </source>
</reference>
<proteinExistence type="predicted"/>
<dbReference type="AlphaFoldDB" id="A0A8I1SJ75"/>
<feature type="transmembrane region" description="Helical" evidence="1">
    <location>
        <begin position="41"/>
        <end position="62"/>
    </location>
</feature>
<gene>
    <name evidence="2" type="ORF">JF547_16555</name>
</gene>
<organism evidence="2 3">
    <name type="scientific">Thalassospira povalilytica</name>
    <dbReference type="NCBI Taxonomy" id="732237"/>
    <lineage>
        <taxon>Bacteria</taxon>
        <taxon>Pseudomonadati</taxon>
        <taxon>Pseudomonadota</taxon>
        <taxon>Alphaproteobacteria</taxon>
        <taxon>Rhodospirillales</taxon>
        <taxon>Thalassospiraceae</taxon>
        <taxon>Thalassospira</taxon>
    </lineage>
</organism>
<dbReference type="Pfam" id="PF11162">
    <property type="entry name" value="DUF2946"/>
    <property type="match status" value="1"/>
</dbReference>
<evidence type="ECO:0008006" key="4">
    <source>
        <dbReference type="Google" id="ProtNLM"/>
    </source>
</evidence>
<accession>A0A8I1SJ75</accession>
<keyword evidence="1" id="KW-1133">Transmembrane helix</keyword>
<dbReference type="InterPro" id="IPR021333">
    <property type="entry name" value="DUF2946"/>
</dbReference>
<protein>
    <recommendedName>
        <fullName evidence="4">DUF2946 domain-containing protein</fullName>
    </recommendedName>
</protein>
<dbReference type="Proteomes" id="UP000664405">
    <property type="component" value="Unassembled WGS sequence"/>
</dbReference>
<dbReference type="EMBL" id="JAEKJW010000003">
    <property type="protein sequence ID" value="MBN8198082.1"/>
    <property type="molecule type" value="Genomic_DNA"/>
</dbReference>
<sequence>MAMINVIAGDDEFGHINKMISIRRHTRHDRGPSITRVLQTWLMAFVILLAGVTQSGLIPALLGGQATGIARASAADVFPGGDVLLICTPNGIKSVTVADGDVGHASAPDGIPSPAGHAFCSLCATHHGAVVAVELPDIAPVAVVHDVRFAAANGVATGHEWPRIRHSRAPPAVV</sequence>
<evidence type="ECO:0000256" key="1">
    <source>
        <dbReference type="SAM" id="Phobius"/>
    </source>
</evidence>
<comment type="caution">
    <text evidence="2">The sequence shown here is derived from an EMBL/GenBank/DDBJ whole genome shotgun (WGS) entry which is preliminary data.</text>
</comment>
<name>A0A8I1SJ75_9PROT</name>
<keyword evidence="1" id="KW-0472">Membrane</keyword>
<keyword evidence="1" id="KW-0812">Transmembrane</keyword>
<evidence type="ECO:0000313" key="3">
    <source>
        <dbReference type="Proteomes" id="UP000664405"/>
    </source>
</evidence>
<evidence type="ECO:0000313" key="2">
    <source>
        <dbReference type="EMBL" id="MBN8198082.1"/>
    </source>
</evidence>